<evidence type="ECO:0000256" key="3">
    <source>
        <dbReference type="ARBA" id="ARBA00022989"/>
    </source>
</evidence>
<keyword evidence="2" id="KW-0812">Transmembrane</keyword>
<keyword evidence="3" id="KW-1133">Transmembrane helix</keyword>
<proteinExistence type="evidence at transcript level"/>
<comment type="subcellular location">
    <subcellularLocation>
        <location evidence="1">Membrane</location>
    </subcellularLocation>
</comment>
<dbReference type="Pfam" id="PF01094">
    <property type="entry name" value="ANF_receptor"/>
    <property type="match status" value="1"/>
</dbReference>
<dbReference type="InterPro" id="IPR028082">
    <property type="entry name" value="Peripla_BP_I"/>
</dbReference>
<evidence type="ECO:0000256" key="1">
    <source>
        <dbReference type="ARBA" id="ARBA00004370"/>
    </source>
</evidence>
<keyword evidence="4" id="KW-0472">Membrane</keyword>
<feature type="domain" description="Receptor ligand binding region" evidence="5">
    <location>
        <begin position="62"/>
        <end position="271"/>
    </location>
</feature>
<organism evidence="6">
    <name type="scientific">Apis mellifera carnica</name>
    <name type="common">Carniolan honeybee</name>
    <dbReference type="NCBI Taxonomy" id="88217"/>
    <lineage>
        <taxon>Eukaryota</taxon>
        <taxon>Metazoa</taxon>
        <taxon>Ecdysozoa</taxon>
        <taxon>Arthropoda</taxon>
        <taxon>Hexapoda</taxon>
        <taxon>Insecta</taxon>
        <taxon>Pterygota</taxon>
        <taxon>Neoptera</taxon>
        <taxon>Endopterygota</taxon>
        <taxon>Hymenoptera</taxon>
        <taxon>Apocrita</taxon>
        <taxon>Aculeata</taxon>
        <taxon>Apoidea</taxon>
        <taxon>Anthophila</taxon>
        <taxon>Apidae</taxon>
        <taxon>Apis</taxon>
    </lineage>
</organism>
<gene>
    <name evidence="6" type="primary">nmdar1</name>
</gene>
<dbReference type="InterPro" id="IPR001828">
    <property type="entry name" value="ANF_lig-bd_rcpt"/>
</dbReference>
<dbReference type="AlphaFoldDB" id="Q4QYZ3"/>
<reference evidence="6" key="1">
    <citation type="journal article" date="2006" name="Neurosci. Lett.">
        <title>Identification and localisation of the NR1 sub-unit homologue of the NMDA glutamate receptor in the honeybee brain.</title>
        <authorList>
            <person name="Zannat M.T."/>
            <person name="Locatelli F."/>
            <person name="Rybak J."/>
            <person name="Menzel R."/>
            <person name="Leboulle G."/>
        </authorList>
    </citation>
    <scope>NUCLEOTIDE SEQUENCE</scope>
    <source>
        <tissue evidence="6">Brain</tissue>
    </source>
</reference>
<dbReference type="SUPFAM" id="SSF53822">
    <property type="entry name" value="Periplasmic binding protein-like I"/>
    <property type="match status" value="1"/>
</dbReference>
<dbReference type="PANTHER" id="PTHR34836">
    <property type="entry name" value="OS06G0188250 PROTEIN"/>
    <property type="match status" value="1"/>
</dbReference>
<name>Q4QYZ3_APICA</name>
<dbReference type="Gene3D" id="3.40.50.2300">
    <property type="match status" value="1"/>
</dbReference>
<protein>
    <submittedName>
        <fullName evidence="6">NMDA-type glutamate receptor subunit 1, variant 6 (NR1.6)</fullName>
    </submittedName>
</protein>
<dbReference type="PANTHER" id="PTHR34836:SF1">
    <property type="entry name" value="OS09G0428600 PROTEIN"/>
    <property type="match status" value="1"/>
</dbReference>
<dbReference type="EMBL" id="AM040205">
    <property type="protein sequence ID" value="CAJ09694.1"/>
    <property type="molecule type" value="mRNA"/>
</dbReference>
<evidence type="ECO:0000259" key="5">
    <source>
        <dbReference type="Pfam" id="PF01094"/>
    </source>
</evidence>
<dbReference type="FunFam" id="3.40.50.2300:FF:000025">
    <property type="entry name" value="glutamate receptor ionotropic, NMDA 1 isoform X1"/>
    <property type="match status" value="1"/>
</dbReference>
<sequence>MKYESIALFISLIILNDEIYNIIASPQLNNPTLFMIGGVFSNNKSKKYFEQTLNELNFNLNYVNKGVTYKHTIIEMDSNPIKTALSVCKSLIERQVYAVVVSHPLTGDLSPAAVSYTSGFYHIPVIGISSRDSAFSDKNIHVSFLRTVPPYSHQTDVWVELLKHFNYMKVIFIHSSDTDGRALLGRFQTTSQNLEDDVEIKVQVESVIEFEPGLDSFTQQLIEMKNAQARVYLLYASKMDANVIFQDAAVMNMTGAGYVWIVTEQALDASNAPEGLLGLKLINAENETAHIKDSLNGKLCELR</sequence>
<accession>Q4QYZ3</accession>
<evidence type="ECO:0000256" key="4">
    <source>
        <dbReference type="ARBA" id="ARBA00023136"/>
    </source>
</evidence>
<keyword evidence="6" id="KW-0675">Receptor</keyword>
<evidence type="ECO:0000256" key="2">
    <source>
        <dbReference type="ARBA" id="ARBA00022692"/>
    </source>
</evidence>
<evidence type="ECO:0000313" key="6">
    <source>
        <dbReference type="EMBL" id="CAJ09694.1"/>
    </source>
</evidence>
<dbReference type="InterPro" id="IPR015683">
    <property type="entry name" value="Ionotropic_Glu_rcpt"/>
</dbReference>
<dbReference type="GO" id="GO:0016020">
    <property type="term" value="C:membrane"/>
    <property type="evidence" value="ECO:0007669"/>
    <property type="project" value="UniProtKB-SubCell"/>
</dbReference>